<dbReference type="GO" id="GO:0034028">
    <property type="term" value="F:5-(carboxyamino)imidazole ribonucleotide synthase activity"/>
    <property type="evidence" value="ECO:0007669"/>
    <property type="project" value="UniProtKB-UniRule"/>
</dbReference>
<dbReference type="GO" id="GO:0005829">
    <property type="term" value="C:cytosol"/>
    <property type="evidence" value="ECO:0007669"/>
    <property type="project" value="TreeGrafter"/>
</dbReference>
<evidence type="ECO:0000313" key="8">
    <source>
        <dbReference type="EMBL" id="MBB6670175.1"/>
    </source>
</evidence>
<keyword evidence="2 5" id="KW-0547">Nucleotide-binding</keyword>
<keyword evidence="1 5" id="KW-0436">Ligase</keyword>
<dbReference type="RefSeq" id="WP_185141599.1">
    <property type="nucleotide sequence ID" value="NZ_JACJVP010000006.1"/>
</dbReference>
<keyword evidence="3 5" id="KW-0658">Purine biosynthesis</keyword>
<dbReference type="InterPro" id="IPR003135">
    <property type="entry name" value="ATP-grasp_carboxylate-amine"/>
</dbReference>
<accession>A0A7X0RMG7</accession>
<dbReference type="UniPathway" id="UPA00074">
    <property type="reaction ID" value="UER00942"/>
</dbReference>
<dbReference type="Gene3D" id="3.30.470.20">
    <property type="entry name" value="ATP-grasp fold, B domain"/>
    <property type="match status" value="1"/>
</dbReference>
<dbReference type="FunFam" id="3.30.470.20:FF:000029">
    <property type="entry name" value="N5-carboxyaminoimidazole ribonucleotide synthase"/>
    <property type="match status" value="1"/>
</dbReference>
<feature type="domain" description="ATP-grasp" evidence="7">
    <location>
        <begin position="159"/>
        <end position="347"/>
    </location>
</feature>
<protein>
    <recommendedName>
        <fullName evidence="5 6">N5-carboxyaminoimidazole ribonucleotide synthase</fullName>
        <shortName evidence="5 6">N5-CAIR synthase</shortName>
        <ecNumber evidence="5 6">6.3.4.18</ecNumber>
    </recommendedName>
    <alternativeName>
        <fullName evidence="5 6">5-(carboxyamino)imidazole ribonucleotide synthetase</fullName>
    </alternativeName>
</protein>
<dbReference type="FunFam" id="3.40.50.20:FF:000016">
    <property type="entry name" value="N5-carboxyaminoimidazole ribonucleotide synthase"/>
    <property type="match status" value="1"/>
</dbReference>
<dbReference type="HAMAP" id="MF_01928">
    <property type="entry name" value="PurK"/>
    <property type="match status" value="1"/>
</dbReference>
<dbReference type="Pfam" id="PF02222">
    <property type="entry name" value="ATP-grasp"/>
    <property type="match status" value="1"/>
</dbReference>
<dbReference type="Proteomes" id="UP000547209">
    <property type="component" value="Unassembled WGS sequence"/>
</dbReference>
<feature type="binding site" evidence="5">
    <location>
        <position position="240"/>
    </location>
    <ligand>
        <name>ATP</name>
        <dbReference type="ChEBI" id="CHEBI:30616"/>
    </ligand>
</feature>
<comment type="function">
    <text evidence="6">Catalyzes the ATP-dependent conversion of 5-aminoimidazole ribonucleotide (AIR) and HCO(3)- to N5-carboxyaminoimidazole ribonucleotide (N5-CAIR).</text>
</comment>
<evidence type="ECO:0000256" key="5">
    <source>
        <dbReference type="HAMAP-Rule" id="MF_01928"/>
    </source>
</evidence>
<dbReference type="SUPFAM" id="SSF51246">
    <property type="entry name" value="Rudiment single hybrid motif"/>
    <property type="match status" value="1"/>
</dbReference>
<dbReference type="NCBIfam" id="NF004675">
    <property type="entry name" value="PRK06019.1-1"/>
    <property type="match status" value="1"/>
</dbReference>
<dbReference type="GO" id="GO:0004638">
    <property type="term" value="F:phosphoribosylaminoimidazole carboxylase activity"/>
    <property type="evidence" value="ECO:0007669"/>
    <property type="project" value="InterPro"/>
</dbReference>
<organism evidence="8 9">
    <name type="scientific">Cohnella nanjingensis</name>
    <dbReference type="NCBI Taxonomy" id="1387779"/>
    <lineage>
        <taxon>Bacteria</taxon>
        <taxon>Bacillati</taxon>
        <taxon>Bacillota</taxon>
        <taxon>Bacilli</taxon>
        <taxon>Bacillales</taxon>
        <taxon>Paenibacillaceae</taxon>
        <taxon>Cohnella</taxon>
    </lineage>
</organism>
<feature type="binding site" evidence="5">
    <location>
        <begin position="200"/>
        <end position="206"/>
    </location>
    <ligand>
        <name>ATP</name>
        <dbReference type="ChEBI" id="CHEBI:30616"/>
    </ligand>
</feature>
<name>A0A7X0RMG7_9BACL</name>
<comment type="similarity">
    <text evidence="5 6">Belongs to the PurK/PurT family.</text>
</comment>
<dbReference type="AlphaFoldDB" id="A0A7X0RMG7"/>
<dbReference type="NCBIfam" id="NF004679">
    <property type="entry name" value="PRK06019.1-5"/>
    <property type="match status" value="1"/>
</dbReference>
<evidence type="ECO:0000256" key="4">
    <source>
        <dbReference type="ARBA" id="ARBA00022840"/>
    </source>
</evidence>
<dbReference type="GO" id="GO:0005524">
    <property type="term" value="F:ATP binding"/>
    <property type="evidence" value="ECO:0007669"/>
    <property type="project" value="UniProtKB-UniRule"/>
</dbReference>
<dbReference type="InterPro" id="IPR005875">
    <property type="entry name" value="PurK"/>
</dbReference>
<comment type="pathway">
    <text evidence="5 6">Purine metabolism; IMP biosynthesis via de novo pathway; 5-amino-1-(5-phospho-D-ribosyl)imidazole-4-carboxylate from 5-amino-1-(5-phospho-D-ribosyl)imidazole (N5-CAIR route): step 1/2.</text>
</comment>
<proteinExistence type="inferred from homology"/>
<sequence length="432" mass="46049">MSLNRDLEQLLNGEGISCEGDVCGPIGAGFGGPGERQAAAPKAEDGGSAAARTILPGATIGILGGGQLGRMLAHAGGRMGYKFVTLDPTPDAPCGQTADQIVAGYSDRKAARELARRSDVITYEFENVDADVAAMLASESYVPQGSDLLHTTQHRLREKRAIEAAGARVAPYAEIASLEGLREAAARLGLPAVLKTATGGYDGKGQWVLREEADLAPAWAEAEQAGTALVLEKFIVFDREISVIAARRPSGEIRTFPPAENVHVRNILHLSIVPARVDDTIRAEAERLAVSIAETLGAVGLIAVEMFVATDGTLYVNELAPRPHNSGHYTMEASKTSQFEQHIRAICDLPLGDPGLLTPVVMANVLGEHVLPLLDWMRTADPEAARLGVEPKVHLYGKAEAKHKRKMGHVNVLAPNVEAALAWIAQSNIWRV</sequence>
<feature type="binding site" evidence="5">
    <location>
        <position position="263"/>
    </location>
    <ligand>
        <name>ATP</name>
        <dbReference type="ChEBI" id="CHEBI:30616"/>
    </ligand>
</feature>
<gene>
    <name evidence="5 6 8" type="primary">purK</name>
    <name evidence="8" type="ORF">H7C19_05685</name>
</gene>
<dbReference type="PANTHER" id="PTHR11609">
    <property type="entry name" value="PURINE BIOSYNTHESIS PROTEIN 6/7, PUR6/7"/>
    <property type="match status" value="1"/>
</dbReference>
<dbReference type="GO" id="GO:0046872">
    <property type="term" value="F:metal ion binding"/>
    <property type="evidence" value="ECO:0007669"/>
    <property type="project" value="InterPro"/>
</dbReference>
<dbReference type="SUPFAM" id="SSF52440">
    <property type="entry name" value="PreATP-grasp domain"/>
    <property type="match status" value="1"/>
</dbReference>
<reference evidence="8 9" key="1">
    <citation type="submission" date="2020-08" db="EMBL/GenBank/DDBJ databases">
        <title>Cohnella phylogeny.</title>
        <authorList>
            <person name="Dunlap C."/>
        </authorList>
    </citation>
    <scope>NUCLEOTIDE SEQUENCE [LARGE SCALE GENOMIC DNA]</scope>
    <source>
        <strain evidence="8 9">DSM 28246</strain>
    </source>
</reference>
<evidence type="ECO:0000256" key="6">
    <source>
        <dbReference type="RuleBase" id="RU361200"/>
    </source>
</evidence>
<dbReference type="SUPFAM" id="SSF56059">
    <property type="entry name" value="Glutathione synthetase ATP-binding domain-like"/>
    <property type="match status" value="1"/>
</dbReference>
<dbReference type="Pfam" id="PF22660">
    <property type="entry name" value="RS_preATP-grasp-like"/>
    <property type="match status" value="1"/>
</dbReference>
<dbReference type="PROSITE" id="PS50975">
    <property type="entry name" value="ATP_GRASP"/>
    <property type="match status" value="1"/>
</dbReference>
<dbReference type="EMBL" id="JACJVP010000006">
    <property type="protein sequence ID" value="MBB6670175.1"/>
    <property type="molecule type" value="Genomic_DNA"/>
</dbReference>
<feature type="binding site" evidence="5">
    <location>
        <position position="195"/>
    </location>
    <ligand>
        <name>ATP</name>
        <dbReference type="ChEBI" id="CHEBI:30616"/>
    </ligand>
</feature>
<comment type="subunit">
    <text evidence="5 6">Homodimer.</text>
</comment>
<evidence type="ECO:0000259" key="7">
    <source>
        <dbReference type="PROSITE" id="PS50975"/>
    </source>
</evidence>
<comment type="catalytic activity">
    <reaction evidence="5 6">
        <text>5-amino-1-(5-phospho-beta-D-ribosyl)imidazole + hydrogencarbonate + ATP = 5-carboxyamino-1-(5-phospho-D-ribosyl)imidazole + ADP + phosphate + 2 H(+)</text>
        <dbReference type="Rhea" id="RHEA:19317"/>
        <dbReference type="ChEBI" id="CHEBI:15378"/>
        <dbReference type="ChEBI" id="CHEBI:17544"/>
        <dbReference type="ChEBI" id="CHEBI:30616"/>
        <dbReference type="ChEBI" id="CHEBI:43474"/>
        <dbReference type="ChEBI" id="CHEBI:58730"/>
        <dbReference type="ChEBI" id="CHEBI:137981"/>
        <dbReference type="ChEBI" id="CHEBI:456216"/>
        <dbReference type="EC" id="6.3.4.18"/>
    </reaction>
</comment>
<evidence type="ECO:0000313" key="9">
    <source>
        <dbReference type="Proteomes" id="UP000547209"/>
    </source>
</evidence>
<dbReference type="InterPro" id="IPR040686">
    <property type="entry name" value="PurK_C"/>
</dbReference>
<feature type="binding site" evidence="5">
    <location>
        <begin position="317"/>
        <end position="318"/>
    </location>
    <ligand>
        <name>ATP</name>
        <dbReference type="ChEBI" id="CHEBI:30616"/>
    </ligand>
</feature>
<dbReference type="InterPro" id="IPR013815">
    <property type="entry name" value="ATP_grasp_subdomain_1"/>
</dbReference>
<dbReference type="NCBIfam" id="NF004676">
    <property type="entry name" value="PRK06019.1-2"/>
    <property type="match status" value="1"/>
</dbReference>
<dbReference type="Pfam" id="PF17769">
    <property type="entry name" value="PurK_C"/>
    <property type="match status" value="1"/>
</dbReference>
<feature type="binding site" evidence="5">
    <location>
        <position position="155"/>
    </location>
    <ligand>
        <name>ATP</name>
        <dbReference type="ChEBI" id="CHEBI:30616"/>
    </ligand>
</feature>
<dbReference type="PANTHER" id="PTHR11609:SF5">
    <property type="entry name" value="PHOSPHORIBOSYLAMINOIMIDAZOLE CARBOXYLASE"/>
    <property type="match status" value="1"/>
</dbReference>
<dbReference type="Gene3D" id="3.30.1490.20">
    <property type="entry name" value="ATP-grasp fold, A domain"/>
    <property type="match status" value="1"/>
</dbReference>
<keyword evidence="4 5" id="KW-0067">ATP-binding</keyword>
<evidence type="ECO:0000256" key="3">
    <source>
        <dbReference type="ARBA" id="ARBA00022755"/>
    </source>
</evidence>
<dbReference type="EC" id="6.3.4.18" evidence="5 6"/>
<dbReference type="InterPro" id="IPR016185">
    <property type="entry name" value="PreATP-grasp_dom_sf"/>
</dbReference>
<comment type="caution">
    <text evidence="8">The sequence shown here is derived from an EMBL/GenBank/DDBJ whole genome shotgun (WGS) entry which is preliminary data.</text>
</comment>
<dbReference type="InterPro" id="IPR011761">
    <property type="entry name" value="ATP-grasp"/>
</dbReference>
<evidence type="ECO:0000256" key="1">
    <source>
        <dbReference type="ARBA" id="ARBA00022598"/>
    </source>
</evidence>
<dbReference type="NCBIfam" id="TIGR01161">
    <property type="entry name" value="purK"/>
    <property type="match status" value="1"/>
</dbReference>
<dbReference type="InterPro" id="IPR054350">
    <property type="entry name" value="PurT/PurK_preATP-grasp"/>
</dbReference>
<comment type="function">
    <text evidence="5">Catalyzes the ATP-dependent conversion of 5-aminoimidazole ribonucleotide (AIR) and HCO(3)(-) to N5-carboxyaminoimidazole ribonucleotide (N5-CAIR).</text>
</comment>
<feature type="binding site" evidence="5">
    <location>
        <begin position="232"/>
        <end position="235"/>
    </location>
    <ligand>
        <name>ATP</name>
        <dbReference type="ChEBI" id="CHEBI:30616"/>
    </ligand>
</feature>
<dbReference type="FunFam" id="3.30.1490.20:FF:000015">
    <property type="entry name" value="N5-carboxyaminoimidazole ribonucleotide synthase"/>
    <property type="match status" value="1"/>
</dbReference>
<dbReference type="InterPro" id="IPR011054">
    <property type="entry name" value="Rudment_hybrid_motif"/>
</dbReference>
<dbReference type="GO" id="GO:0006189">
    <property type="term" value="P:'de novo' IMP biosynthetic process"/>
    <property type="evidence" value="ECO:0007669"/>
    <property type="project" value="UniProtKB-UniRule"/>
</dbReference>
<dbReference type="Gene3D" id="3.40.50.20">
    <property type="match status" value="1"/>
</dbReference>
<keyword evidence="9" id="KW-1185">Reference proteome</keyword>
<evidence type="ECO:0000256" key="2">
    <source>
        <dbReference type="ARBA" id="ARBA00022741"/>
    </source>
</evidence>